<comment type="similarity">
    <text evidence="8">Belongs to the peptidase M28 family. M28E subfamily.</text>
</comment>
<proteinExistence type="inferred from homology"/>
<keyword evidence="3 9" id="KW-0645">Protease</keyword>
<dbReference type="AlphaFoldDB" id="A0A165TZI6"/>
<evidence type="ECO:0000256" key="5">
    <source>
        <dbReference type="ARBA" id="ARBA00022729"/>
    </source>
</evidence>
<evidence type="ECO:0000256" key="4">
    <source>
        <dbReference type="ARBA" id="ARBA00022723"/>
    </source>
</evidence>
<evidence type="ECO:0000313" key="11">
    <source>
        <dbReference type="EMBL" id="KZT27406.1"/>
    </source>
</evidence>
<keyword evidence="2" id="KW-0031">Aminopeptidase</keyword>
<dbReference type="SUPFAM" id="SSF53187">
    <property type="entry name" value="Zn-dependent exopeptidases"/>
    <property type="match status" value="1"/>
</dbReference>
<reference evidence="11 12" key="1">
    <citation type="journal article" date="2016" name="Mol. Biol. Evol.">
        <title>Comparative Genomics of Early-Diverging Mushroom-Forming Fungi Provides Insights into the Origins of Lignocellulose Decay Capabilities.</title>
        <authorList>
            <person name="Nagy L.G."/>
            <person name="Riley R."/>
            <person name="Tritt A."/>
            <person name="Adam C."/>
            <person name="Daum C."/>
            <person name="Floudas D."/>
            <person name="Sun H."/>
            <person name="Yadav J.S."/>
            <person name="Pangilinan J."/>
            <person name="Larsson K.H."/>
            <person name="Matsuura K."/>
            <person name="Barry K."/>
            <person name="Labutti K."/>
            <person name="Kuo R."/>
            <person name="Ohm R.A."/>
            <person name="Bhattacharya S.S."/>
            <person name="Shirouzu T."/>
            <person name="Yoshinaga Y."/>
            <person name="Martin F.M."/>
            <person name="Grigoriev I.V."/>
            <person name="Hibbett D.S."/>
        </authorList>
    </citation>
    <scope>NUCLEOTIDE SEQUENCE [LARGE SCALE GENOMIC DNA]</scope>
    <source>
        <strain evidence="11 12">HHB14362 ss-1</strain>
    </source>
</reference>
<dbReference type="STRING" id="1314782.A0A165TZI6"/>
<evidence type="ECO:0000259" key="10">
    <source>
        <dbReference type="Pfam" id="PF04389"/>
    </source>
</evidence>
<evidence type="ECO:0000256" key="7">
    <source>
        <dbReference type="ARBA" id="ARBA00022833"/>
    </source>
</evidence>
<evidence type="ECO:0000256" key="6">
    <source>
        <dbReference type="ARBA" id="ARBA00022801"/>
    </source>
</evidence>
<dbReference type="Gene3D" id="3.40.630.10">
    <property type="entry name" value="Zn peptidases"/>
    <property type="match status" value="1"/>
</dbReference>
<dbReference type="InParanoid" id="A0A165TZI6"/>
<dbReference type="OrthoDB" id="2214at2759"/>
<dbReference type="EMBL" id="KV425562">
    <property type="protein sequence ID" value="KZT27406.1"/>
    <property type="molecule type" value="Genomic_DNA"/>
</dbReference>
<keyword evidence="12" id="KW-1185">Reference proteome</keyword>
<dbReference type="GO" id="GO:0006508">
    <property type="term" value="P:proteolysis"/>
    <property type="evidence" value="ECO:0007669"/>
    <property type="project" value="UniProtKB-KW"/>
</dbReference>
<keyword evidence="7 9" id="KW-0862">Zinc</keyword>
<dbReference type="InterPro" id="IPR007484">
    <property type="entry name" value="Peptidase_M28"/>
</dbReference>
<keyword evidence="5 9" id="KW-0732">Signal</keyword>
<dbReference type="Proteomes" id="UP000076761">
    <property type="component" value="Unassembled WGS sequence"/>
</dbReference>
<feature type="domain" description="Peptidase M28" evidence="10">
    <location>
        <begin position="204"/>
        <end position="397"/>
    </location>
</feature>
<name>A0A165TZI6_9AGAM</name>
<evidence type="ECO:0000313" key="12">
    <source>
        <dbReference type="Proteomes" id="UP000076761"/>
    </source>
</evidence>
<keyword evidence="4 9" id="KW-0479">Metal-binding</keyword>
<feature type="signal peptide" evidence="9">
    <location>
        <begin position="1"/>
        <end position="19"/>
    </location>
</feature>
<dbReference type="Pfam" id="PF04389">
    <property type="entry name" value="Peptidase_M28"/>
    <property type="match status" value="1"/>
</dbReference>
<organism evidence="11 12">
    <name type="scientific">Neolentinus lepideus HHB14362 ss-1</name>
    <dbReference type="NCBI Taxonomy" id="1314782"/>
    <lineage>
        <taxon>Eukaryota</taxon>
        <taxon>Fungi</taxon>
        <taxon>Dikarya</taxon>
        <taxon>Basidiomycota</taxon>
        <taxon>Agaricomycotina</taxon>
        <taxon>Agaricomycetes</taxon>
        <taxon>Gloeophyllales</taxon>
        <taxon>Gloeophyllaceae</taxon>
        <taxon>Neolentinus</taxon>
    </lineage>
</organism>
<dbReference type="GO" id="GO:0004177">
    <property type="term" value="F:aminopeptidase activity"/>
    <property type="evidence" value="ECO:0007669"/>
    <property type="project" value="UniProtKB-KW"/>
</dbReference>
<dbReference type="InterPro" id="IPR045175">
    <property type="entry name" value="M28_fam"/>
</dbReference>
<accession>A0A165TZI6</accession>
<dbReference type="GO" id="GO:0008235">
    <property type="term" value="F:metalloexopeptidase activity"/>
    <property type="evidence" value="ECO:0007669"/>
    <property type="project" value="InterPro"/>
</dbReference>
<evidence type="ECO:0000256" key="3">
    <source>
        <dbReference type="ARBA" id="ARBA00022670"/>
    </source>
</evidence>
<dbReference type="EC" id="3.4.-.-" evidence="9"/>
<protein>
    <recommendedName>
        <fullName evidence="9">Peptide hydrolase</fullName>
        <ecNumber evidence="9">3.4.-.-</ecNumber>
    </recommendedName>
</protein>
<dbReference type="GO" id="GO:0046872">
    <property type="term" value="F:metal ion binding"/>
    <property type="evidence" value="ECO:0007669"/>
    <property type="project" value="UniProtKB-KW"/>
</dbReference>
<feature type="chain" id="PRO_5007748582" description="Peptide hydrolase" evidence="9">
    <location>
        <begin position="20"/>
        <end position="421"/>
    </location>
</feature>
<dbReference type="PANTHER" id="PTHR12147:SF56">
    <property type="entry name" value="AMINOPEPTIDASE YDR415C-RELATED"/>
    <property type="match status" value="1"/>
</dbReference>
<dbReference type="PANTHER" id="PTHR12147">
    <property type="entry name" value="METALLOPEPTIDASE M28 FAMILY MEMBER"/>
    <property type="match status" value="1"/>
</dbReference>
<comment type="cofactor">
    <cofactor evidence="1">
        <name>Zn(2+)</name>
        <dbReference type="ChEBI" id="CHEBI:29105"/>
    </cofactor>
</comment>
<sequence length="421" mass="46173">MPLRSTFLFCVLAAVAVTARTFSGAQIALEEVSSPVDALAHRIQELSLTYADPVELYKAVDPAGAADLDEPRLFRVPGLEGAMWLTEGDKLRLRRQGVKFVDITETQDLGMRNSARLQSTAAATYPEISYRSRVKGVISKLSTDNMLDVLETMTGFYNRYYKSDNGQKASDWLFDKILNIVKESGSSSSLWIQEFKHSWPQSSIIAHFQPVNRADYNATVIIGAHLDSINQWFPLLRAPGADDDASGTVTILEAFRSLLASNFTPLYPVEFHWYAAEEGGSLGSRDVAAAYELQGRDVRGMLQYDMTAYVKRGTTPTLTMITSDVDPKLTGYGLTLAKEYTNIPVQGRDLFAGAGSDHMSWGAAGYPAACATEADPKTLGDPYMHTANDKIDIPNGEFNIEHARDLSKLAVAFAVELGGWA</sequence>
<gene>
    <name evidence="11" type="ORF">NEOLEDRAFT_1146596</name>
</gene>
<evidence type="ECO:0000256" key="1">
    <source>
        <dbReference type="ARBA" id="ARBA00001947"/>
    </source>
</evidence>
<evidence type="ECO:0000256" key="9">
    <source>
        <dbReference type="RuleBase" id="RU361240"/>
    </source>
</evidence>
<evidence type="ECO:0000256" key="2">
    <source>
        <dbReference type="ARBA" id="ARBA00022438"/>
    </source>
</evidence>
<keyword evidence="6 9" id="KW-0378">Hydrolase</keyword>
<evidence type="ECO:0000256" key="8">
    <source>
        <dbReference type="ARBA" id="ARBA00043962"/>
    </source>
</evidence>